<gene>
    <name evidence="1" type="ORF">OXX778_LOCUS19949</name>
</gene>
<proteinExistence type="predicted"/>
<comment type="caution">
    <text evidence="1">The sequence shown here is derived from an EMBL/GenBank/DDBJ whole genome shotgun (WGS) entry which is preliminary data.</text>
</comment>
<feature type="non-terminal residue" evidence="1">
    <location>
        <position position="1"/>
    </location>
</feature>
<dbReference type="Proteomes" id="UP000663879">
    <property type="component" value="Unassembled WGS sequence"/>
</dbReference>
<protein>
    <submittedName>
        <fullName evidence="1">Uncharacterized protein</fullName>
    </submittedName>
</protein>
<organism evidence="1 2">
    <name type="scientific">Brachionus calyciflorus</name>
    <dbReference type="NCBI Taxonomy" id="104777"/>
    <lineage>
        <taxon>Eukaryota</taxon>
        <taxon>Metazoa</taxon>
        <taxon>Spiralia</taxon>
        <taxon>Gnathifera</taxon>
        <taxon>Rotifera</taxon>
        <taxon>Eurotatoria</taxon>
        <taxon>Monogononta</taxon>
        <taxon>Pseudotrocha</taxon>
        <taxon>Ploima</taxon>
        <taxon>Brachionidae</taxon>
        <taxon>Brachionus</taxon>
    </lineage>
</organism>
<keyword evidence="2" id="KW-1185">Reference proteome</keyword>
<dbReference type="EMBL" id="CAJNOC010006336">
    <property type="protein sequence ID" value="CAF1075643.1"/>
    <property type="molecule type" value="Genomic_DNA"/>
</dbReference>
<sequence length="268" mass="31761">MDFIKSLGNKIKSSRPVWQRIKKLKSNNENESKSTYIPNQFYDNKVFKTDYEKAELFGNILQNVFQESNDPNFNYQFKEKLLFADDLCSYFIFDKIGNINDIINKYLRELETWLNKWRLKMAPQKCNYIIFSNGTKCYKDELKLKIYKELITYDEPTFLGITFDPHFTFMNQVKNLKSVIDYSSPIIGRISKDKLKTLERIQNAAIRSIYNLKYDESSENLLKVSSLLSIKLRMNELNARFFNTALQSQNPLIDELMDEYSKINEARL</sequence>
<reference evidence="1" key="1">
    <citation type="submission" date="2021-02" db="EMBL/GenBank/DDBJ databases">
        <authorList>
            <person name="Nowell W R."/>
        </authorList>
    </citation>
    <scope>NUCLEOTIDE SEQUENCE</scope>
    <source>
        <strain evidence="1">Ploen Becks lab</strain>
    </source>
</reference>
<accession>A0A814M7L9</accession>
<dbReference type="AlphaFoldDB" id="A0A814M7L9"/>
<evidence type="ECO:0000313" key="2">
    <source>
        <dbReference type="Proteomes" id="UP000663879"/>
    </source>
</evidence>
<name>A0A814M7L9_9BILA</name>
<evidence type="ECO:0000313" key="1">
    <source>
        <dbReference type="EMBL" id="CAF1075643.1"/>
    </source>
</evidence>